<name>A0ABQ4LX39_9BACL</name>
<evidence type="ECO:0008006" key="5">
    <source>
        <dbReference type="Google" id="ProtNLM"/>
    </source>
</evidence>
<feature type="region of interest" description="Disordered" evidence="2">
    <location>
        <begin position="417"/>
        <end position="445"/>
    </location>
</feature>
<evidence type="ECO:0000313" key="3">
    <source>
        <dbReference type="EMBL" id="GIO67837.1"/>
    </source>
</evidence>
<organism evidence="3 4">
    <name type="scientific">Paenibacillus cookii</name>
    <dbReference type="NCBI Taxonomy" id="157839"/>
    <lineage>
        <taxon>Bacteria</taxon>
        <taxon>Bacillati</taxon>
        <taxon>Bacillota</taxon>
        <taxon>Bacilli</taxon>
        <taxon>Bacillales</taxon>
        <taxon>Paenibacillaceae</taxon>
        <taxon>Paenibacillus</taxon>
    </lineage>
</organism>
<protein>
    <recommendedName>
        <fullName evidence="5">Tail tape measure protein</fullName>
    </recommendedName>
</protein>
<proteinExistence type="predicted"/>
<feature type="region of interest" description="Disordered" evidence="2">
    <location>
        <begin position="173"/>
        <end position="232"/>
    </location>
</feature>
<feature type="region of interest" description="Disordered" evidence="2">
    <location>
        <begin position="625"/>
        <end position="651"/>
    </location>
</feature>
<dbReference type="EMBL" id="BORW01000012">
    <property type="protein sequence ID" value="GIO67837.1"/>
    <property type="molecule type" value="Genomic_DNA"/>
</dbReference>
<keyword evidence="4" id="KW-1185">Reference proteome</keyword>
<sequence length="764" mass="78403">MAETMNYRMNLVIDPKNVIKANRELRAMERYFERIQGRVLRIGRTRMAPEIVLKDRASKGLDNLLRKLQRVRSEVVNASGTVTLKIQGGKVKVGPDASLLVSTITSNTVAINKLTAALGATKAGDGKKEDPKGFLDQLKEIFGDLKKIGGGLKTAGEIPGKFKELKDIWNDAEDEDGGSGGSTAKGKKNKKNKKGSKTKKGNKKTPKRNKLDKAANPKKSGSKMGKATNPKTFGSKLFKTAEKGGDLWKTVKSAAGDVIGGAKGLWNHGKDLLKGTGISSKLSSWMSSAAGKMKNSSLGGKASKVFKGGAGKLFSALGFGSSKGAKNKPGKLNIFGSKLGEWTKKGAKILGPVTDSLVGGAKGLWDNGKQLLKSGGGSAAKAVSFVGSTAGKIGKSGLGMASKVLKGGASKLLNLFSPDPKPKKANTANKTNKAKPSTNKAKAANAKKGAGFGTKLFKMAGKSGELLETVGSAGEDIIGGAQGLWKHGKELLSSTGIGSKISSVVSKVGKSGFGSAAGKLLAGGAKKLMGPLGFVSDAMSIASAKPGKERSKAIGSTIGGAAGTMIGGALGTLIPIPGVGNAIGATLGNMAGSFVGEKIGGLVSDYAPKIKETFSSVTGWFSKKFGGKSKPKDNPAVMGPPAPSSPMLPGANTGYSGSVAAAPGPRLQTAATGGGGTAGAAAGGKLPQVVQISPEQMTTLSGFLRDMKTETTTQYNLPPGAVQVTVHEEYPVDVEGLIQQIGQRLRAEFQKASQNKKPVPFAQA</sequence>
<accession>A0ABQ4LX39</accession>
<keyword evidence="1" id="KW-0175">Coiled coil</keyword>
<evidence type="ECO:0000256" key="2">
    <source>
        <dbReference type="SAM" id="MobiDB-lite"/>
    </source>
</evidence>
<dbReference type="Proteomes" id="UP000680638">
    <property type="component" value="Unassembled WGS sequence"/>
</dbReference>
<feature type="compositionally biased region" description="Low complexity" evidence="2">
    <location>
        <begin position="425"/>
        <end position="445"/>
    </location>
</feature>
<gene>
    <name evidence="3" type="ORF">J21TS3_26580</name>
</gene>
<dbReference type="RefSeq" id="WP_212950175.1">
    <property type="nucleotide sequence ID" value="NZ_BORW01000012.1"/>
</dbReference>
<feature type="coiled-coil region" evidence="1">
    <location>
        <begin position="54"/>
        <end position="81"/>
    </location>
</feature>
<feature type="compositionally biased region" description="Basic residues" evidence="2">
    <location>
        <begin position="185"/>
        <end position="208"/>
    </location>
</feature>
<evidence type="ECO:0000256" key="1">
    <source>
        <dbReference type="SAM" id="Coils"/>
    </source>
</evidence>
<evidence type="ECO:0000313" key="4">
    <source>
        <dbReference type="Proteomes" id="UP000680638"/>
    </source>
</evidence>
<reference evidence="3 4" key="1">
    <citation type="submission" date="2021-03" db="EMBL/GenBank/DDBJ databases">
        <title>Antimicrobial resistance genes in bacteria isolated from Japanese honey, and their potential for conferring macrolide and lincosamide resistance in the American foulbrood pathogen Paenibacillus larvae.</title>
        <authorList>
            <person name="Okamoto M."/>
            <person name="Kumagai M."/>
            <person name="Kanamori H."/>
            <person name="Takamatsu D."/>
        </authorList>
    </citation>
    <scope>NUCLEOTIDE SEQUENCE [LARGE SCALE GENOMIC DNA]</scope>
    <source>
        <strain evidence="3 4">J21TS3</strain>
    </source>
</reference>
<comment type="caution">
    <text evidence="3">The sequence shown here is derived from an EMBL/GenBank/DDBJ whole genome shotgun (WGS) entry which is preliminary data.</text>
</comment>